<dbReference type="Proteomes" id="UP000195953">
    <property type="component" value="Chromosome 1"/>
</dbReference>
<dbReference type="EMBL" id="LT853885">
    <property type="protein sequence ID" value="SMR02931.1"/>
    <property type="molecule type" value="Genomic_DNA"/>
</dbReference>
<name>A0A1Y6HK60_9XANT</name>
<protein>
    <submittedName>
        <fullName evidence="1">Putative type IV secretion system VirB5 protein</fullName>
    </submittedName>
</protein>
<dbReference type="RefSeq" id="WP_065975168.1">
    <property type="nucleotide sequence ID" value="NZ_CP016830.1"/>
</dbReference>
<reference evidence="1 2" key="1">
    <citation type="submission" date="2017-05" db="EMBL/GenBank/DDBJ databases">
        <authorList>
            <person name="Song R."/>
            <person name="Chenine A.L."/>
            <person name="Ruprecht R.M."/>
        </authorList>
    </citation>
    <scope>NUCLEOTIDE SEQUENCE [LARGE SCALE GENOMIC DNA]</scope>
    <source>
        <strain evidence="1">PD5205</strain>
    </source>
</reference>
<proteinExistence type="predicted"/>
<dbReference type="AlphaFoldDB" id="A0A1Y6HK60"/>
<accession>A0A1Y6HK60</accession>
<sequence length="72" mass="7987">MRNARIDRQVHPATHPLVSQEAKNTMTTRFRQFSRVCAGLVLLCLAGAASAQWEVVDKALNKKAEAILNSRP</sequence>
<evidence type="ECO:0000313" key="1">
    <source>
        <dbReference type="EMBL" id="SMR02931.1"/>
    </source>
</evidence>
<gene>
    <name evidence="1" type="ORF">PD5205_01627</name>
</gene>
<organism evidence="1 2">
    <name type="scientific">Xanthomonas fragariae</name>
    <dbReference type="NCBI Taxonomy" id="48664"/>
    <lineage>
        <taxon>Bacteria</taxon>
        <taxon>Pseudomonadati</taxon>
        <taxon>Pseudomonadota</taxon>
        <taxon>Gammaproteobacteria</taxon>
        <taxon>Lysobacterales</taxon>
        <taxon>Lysobacteraceae</taxon>
        <taxon>Xanthomonas</taxon>
    </lineage>
</organism>
<evidence type="ECO:0000313" key="2">
    <source>
        <dbReference type="Proteomes" id="UP000195953"/>
    </source>
</evidence>